<dbReference type="InterPro" id="IPR004087">
    <property type="entry name" value="KH_dom"/>
</dbReference>
<dbReference type="Pfam" id="PF00013">
    <property type="entry name" value="KH_1"/>
    <property type="match status" value="3"/>
</dbReference>
<evidence type="ECO:0000256" key="3">
    <source>
        <dbReference type="SAM" id="MobiDB-lite"/>
    </source>
</evidence>
<feature type="domain" description="K Homology" evidence="4">
    <location>
        <begin position="414"/>
        <end position="484"/>
    </location>
</feature>
<feature type="region of interest" description="Disordered" evidence="3">
    <location>
        <begin position="491"/>
        <end position="538"/>
    </location>
</feature>
<evidence type="ECO:0000256" key="1">
    <source>
        <dbReference type="ARBA" id="ARBA00022737"/>
    </source>
</evidence>
<accession>A0AAV3NR55</accession>
<comment type="caution">
    <text evidence="5">The sequence shown here is derived from an EMBL/GenBank/DDBJ whole genome shotgun (WGS) entry which is preliminary data.</text>
</comment>
<feature type="domain" description="K Homology" evidence="4">
    <location>
        <begin position="147"/>
        <end position="220"/>
    </location>
</feature>
<gene>
    <name evidence="5" type="ORF">LIER_01622</name>
</gene>
<dbReference type="PROSITE" id="PS50084">
    <property type="entry name" value="KH_TYPE_1"/>
    <property type="match status" value="3"/>
</dbReference>
<evidence type="ECO:0000259" key="4">
    <source>
        <dbReference type="SMART" id="SM00322"/>
    </source>
</evidence>
<dbReference type="EMBL" id="BAABME010000160">
    <property type="protein sequence ID" value="GAA0140238.1"/>
    <property type="molecule type" value="Genomic_DNA"/>
</dbReference>
<dbReference type="Gene3D" id="3.30.310.210">
    <property type="match status" value="1"/>
</dbReference>
<keyword evidence="6" id="KW-1185">Reference proteome</keyword>
<dbReference type="GO" id="GO:0003723">
    <property type="term" value="F:RNA binding"/>
    <property type="evidence" value="ECO:0007669"/>
    <property type="project" value="UniProtKB-UniRule"/>
</dbReference>
<evidence type="ECO:0000313" key="6">
    <source>
        <dbReference type="Proteomes" id="UP001454036"/>
    </source>
</evidence>
<name>A0AAV3NR55_LITER</name>
<dbReference type="SUPFAM" id="SSF54791">
    <property type="entry name" value="Eukaryotic type KH-domain (KH-domain type I)"/>
    <property type="match status" value="3"/>
</dbReference>
<feature type="region of interest" description="Disordered" evidence="3">
    <location>
        <begin position="376"/>
        <end position="410"/>
    </location>
</feature>
<evidence type="ECO:0000313" key="5">
    <source>
        <dbReference type="EMBL" id="GAA0140238.1"/>
    </source>
</evidence>
<reference evidence="5 6" key="1">
    <citation type="submission" date="2024-01" db="EMBL/GenBank/DDBJ databases">
        <title>The complete chloroplast genome sequence of Lithospermum erythrorhizon: insights into the phylogenetic relationship among Boraginaceae species and the maternal lineages of purple gromwells.</title>
        <authorList>
            <person name="Okada T."/>
            <person name="Watanabe K."/>
        </authorList>
    </citation>
    <scope>NUCLEOTIDE SEQUENCE [LARGE SCALE GENOMIC DNA]</scope>
</reference>
<sequence length="538" mass="58030">MAEDTFAENDPSVVNDMENLEDAEDNFMGNDPSVVNDMENLEDAEYIFVENDPSVLNDMENLEDAYDLEITDTVNVESLENLGNSENEECVKISENVGNLENVENVETAEIMENVENLENVTNVIEDSHPENNSEMKEEKKWPGWPGENVFRMLVPVKSVGGIIGRKGEFIKKICEETKSRIKILDGLPGTNERTVLVSAKEEPDLPISPAMEGLLTIHKRMINGDTDPANLSSGGTVCTRLLVAAAQAGSLIGKQGSTVKSIQDASNSIVRVLGGEHLPVFALPDDSVVEVQGESSGVHKAVELILSHLRKFLVDRSIVGVFEMQMQKPNVRAQNIPPQHWGTPHGFPASGGGPGYVPSPQYMHPPHPFDTYYPPGDIDPMDKPPRQRPFSHGRDPSMGGHATNGQPQQSMVTKVTQNMQIPLLYAEAVIGTAGSNISFIRRSSGATIAVQETRGVPGEMTVEITGSASQVQAAQQSIQTCITEAANNAQNAVGGPPGQGYNPYPSQGPLYGSTAPDSTAQPPSGDYGSVYGSNYGY</sequence>
<dbReference type="Proteomes" id="UP001454036">
    <property type="component" value="Unassembled WGS sequence"/>
</dbReference>
<dbReference type="Gene3D" id="3.30.1370.10">
    <property type="entry name" value="K Homology domain, type 1"/>
    <property type="match status" value="1"/>
</dbReference>
<dbReference type="InterPro" id="IPR004088">
    <property type="entry name" value="KH_dom_type_1"/>
</dbReference>
<keyword evidence="2" id="KW-0694">RNA-binding</keyword>
<keyword evidence="1" id="KW-0677">Repeat</keyword>
<dbReference type="CDD" id="cd22459">
    <property type="entry name" value="KH-I_PEPPER_rpt1_like"/>
    <property type="match status" value="1"/>
</dbReference>
<dbReference type="CDD" id="cd22461">
    <property type="entry name" value="KH-I_PEPPER_like_rpt3"/>
    <property type="match status" value="1"/>
</dbReference>
<proteinExistence type="predicted"/>
<feature type="compositionally biased region" description="Low complexity" evidence="3">
    <location>
        <begin position="500"/>
        <end position="510"/>
    </location>
</feature>
<dbReference type="SMART" id="SM00322">
    <property type="entry name" value="KH"/>
    <property type="match status" value="3"/>
</dbReference>
<dbReference type="AlphaFoldDB" id="A0AAV3NR55"/>
<evidence type="ECO:0000256" key="2">
    <source>
        <dbReference type="PROSITE-ProRule" id="PRU00117"/>
    </source>
</evidence>
<feature type="domain" description="K Homology" evidence="4">
    <location>
        <begin position="236"/>
        <end position="311"/>
    </location>
</feature>
<dbReference type="PANTHER" id="PTHR10288">
    <property type="entry name" value="KH DOMAIN CONTAINING RNA BINDING PROTEIN"/>
    <property type="match status" value="1"/>
</dbReference>
<organism evidence="5 6">
    <name type="scientific">Lithospermum erythrorhizon</name>
    <name type="common">Purple gromwell</name>
    <name type="synonym">Lithospermum officinale var. erythrorhizon</name>
    <dbReference type="NCBI Taxonomy" id="34254"/>
    <lineage>
        <taxon>Eukaryota</taxon>
        <taxon>Viridiplantae</taxon>
        <taxon>Streptophyta</taxon>
        <taxon>Embryophyta</taxon>
        <taxon>Tracheophyta</taxon>
        <taxon>Spermatophyta</taxon>
        <taxon>Magnoliopsida</taxon>
        <taxon>eudicotyledons</taxon>
        <taxon>Gunneridae</taxon>
        <taxon>Pentapetalae</taxon>
        <taxon>asterids</taxon>
        <taxon>lamiids</taxon>
        <taxon>Boraginales</taxon>
        <taxon>Boraginaceae</taxon>
        <taxon>Boraginoideae</taxon>
        <taxon>Lithospermeae</taxon>
        <taxon>Lithospermum</taxon>
    </lineage>
</organism>
<protein>
    <submittedName>
        <fullName evidence="5">RNA metabolism protein</fullName>
    </submittedName>
</protein>
<dbReference type="CDD" id="cd22460">
    <property type="entry name" value="KH-I_PEPPER_rpt2_like"/>
    <property type="match status" value="1"/>
</dbReference>
<dbReference type="InterPro" id="IPR036612">
    <property type="entry name" value="KH_dom_type_1_sf"/>
</dbReference>